<dbReference type="OrthoDB" id="56770at2157"/>
<dbReference type="Proteomes" id="UP000199062">
    <property type="component" value="Unassembled WGS sequence"/>
</dbReference>
<feature type="domain" description="CARDB" evidence="2">
    <location>
        <begin position="172"/>
        <end position="255"/>
    </location>
</feature>
<keyword evidence="1" id="KW-0812">Transmembrane</keyword>
<dbReference type="RefSeq" id="WP_089816645.1">
    <property type="nucleotide sequence ID" value="NZ_FOZK01000002.1"/>
</dbReference>
<gene>
    <name evidence="3" type="ORF">SAMN05216559_2272</name>
</gene>
<dbReference type="PANTHER" id="PTHR35902:SF3">
    <property type="entry name" value="NPCBM-ASSOCIATED, NEW3 DOMAIN OF ALPHA-GALACTOSIDASE"/>
    <property type="match status" value="1"/>
</dbReference>
<feature type="transmembrane region" description="Helical" evidence="1">
    <location>
        <begin position="505"/>
        <end position="525"/>
    </location>
</feature>
<organism evidence="3 4">
    <name type="scientific">Halomicrobium zhouii</name>
    <dbReference type="NCBI Taxonomy" id="767519"/>
    <lineage>
        <taxon>Archaea</taxon>
        <taxon>Methanobacteriati</taxon>
        <taxon>Methanobacteriota</taxon>
        <taxon>Stenosarchaea group</taxon>
        <taxon>Halobacteria</taxon>
        <taxon>Halobacteriales</taxon>
        <taxon>Haloarculaceae</taxon>
        <taxon>Halomicrobium</taxon>
    </lineage>
</organism>
<sequence>MKRRLQIVIAIVVLLSVPGFALADVRGSPDLTAHIGDNHVVPGERTTLQVTLLNDGELESSASTDPSLNGEVTTARGVTVNVNSGDAPFDVKTGRQAVGTIPEGVSSPIQFSVVVPEDAEADTYRIPVRVSYSYYDYISEGGTRTESDEQHTFRIPVTVEDRARFDVVNVSSDVGVGSSGTVSVTVENDGSMTARETQLSLASSSADLTFSGAQEGTRSAGQMEPGEQRTLNYSVAASGDADTSSYPLTLTADYKDGDGQQYTTSGTRLTVTPEPEQTFAVGQVESTLAVGDDGELSGVLTNTGPSDADDVVLTWASEQRNVNPTETEYAVGALEAGESAEFEFDVEVSDAARSGPRQFSLVAEFENDQGDDRTTDPLTVRQEVAGASDEFEVDIVNANVSAGGSSTIELELTNTAGEELTDISAALFADSPISADDDEEYVQSLEPGESETLVFGISAGGGALEKEYPLSMDFQYDEPDGDTVTSDTYRVPVQVTTPDGGGSPLALVGGAVLLVIVAVGAFMRFR</sequence>
<dbReference type="EMBL" id="FOZK01000002">
    <property type="protein sequence ID" value="SFR99857.1"/>
    <property type="molecule type" value="Genomic_DNA"/>
</dbReference>
<dbReference type="InterPro" id="IPR011635">
    <property type="entry name" value="CARDB"/>
</dbReference>
<proteinExistence type="predicted"/>
<dbReference type="InterPro" id="IPR013783">
    <property type="entry name" value="Ig-like_fold"/>
</dbReference>
<evidence type="ECO:0000313" key="4">
    <source>
        <dbReference type="Proteomes" id="UP000199062"/>
    </source>
</evidence>
<dbReference type="PANTHER" id="PTHR35902">
    <property type="entry name" value="S-LAYER DOMAIN-LIKE PROTEIN-RELATED"/>
    <property type="match status" value="1"/>
</dbReference>
<dbReference type="AlphaFoldDB" id="A0A1I6L8T2"/>
<dbReference type="Gene3D" id="2.60.40.10">
    <property type="entry name" value="Immunoglobulins"/>
    <property type="match status" value="1"/>
</dbReference>
<keyword evidence="4" id="KW-1185">Reference proteome</keyword>
<evidence type="ECO:0000313" key="3">
    <source>
        <dbReference type="EMBL" id="SFR99857.1"/>
    </source>
</evidence>
<name>A0A1I6L8T2_9EURY</name>
<accession>A0A1I6L8T2</accession>
<dbReference type="STRING" id="767519.SAMN05216559_2272"/>
<keyword evidence="1" id="KW-1133">Transmembrane helix</keyword>
<evidence type="ECO:0000259" key="2">
    <source>
        <dbReference type="Pfam" id="PF07705"/>
    </source>
</evidence>
<reference evidence="3 4" key="1">
    <citation type="submission" date="2016-10" db="EMBL/GenBank/DDBJ databases">
        <authorList>
            <person name="de Groot N.N."/>
        </authorList>
    </citation>
    <scope>NUCLEOTIDE SEQUENCE [LARGE SCALE GENOMIC DNA]</scope>
    <source>
        <strain evidence="3 4">CGMCC 1.10457</strain>
    </source>
</reference>
<evidence type="ECO:0000256" key="1">
    <source>
        <dbReference type="SAM" id="Phobius"/>
    </source>
</evidence>
<protein>
    <submittedName>
        <fullName evidence="3">Uncharacterized conserved protein</fullName>
    </submittedName>
</protein>
<keyword evidence="1" id="KW-0472">Membrane</keyword>
<dbReference type="Pfam" id="PF07705">
    <property type="entry name" value="CARDB"/>
    <property type="match status" value="1"/>
</dbReference>